<dbReference type="InterPro" id="IPR001031">
    <property type="entry name" value="Thioesterase"/>
</dbReference>
<evidence type="ECO:0000256" key="1">
    <source>
        <dbReference type="ARBA" id="ARBA00012480"/>
    </source>
</evidence>
<dbReference type="Pfam" id="PF00550">
    <property type="entry name" value="PP-binding"/>
    <property type="match status" value="1"/>
</dbReference>
<evidence type="ECO:0000313" key="12">
    <source>
        <dbReference type="EMBL" id="KAH8036443.1"/>
    </source>
</evidence>
<evidence type="ECO:0000256" key="5">
    <source>
        <dbReference type="ARBA" id="ARBA00022857"/>
    </source>
</evidence>
<dbReference type="SUPFAM" id="SSF53474">
    <property type="entry name" value="alpha/beta-Hydrolases"/>
    <property type="match status" value="1"/>
</dbReference>
<dbReference type="Proteomes" id="UP000821866">
    <property type="component" value="Chromosome 10"/>
</dbReference>
<comment type="caution">
    <text evidence="12">The sequence shown here is derived from an EMBL/GenBank/DDBJ whole genome shotgun (WGS) entry which is preliminary data.</text>
</comment>
<evidence type="ECO:0000256" key="8">
    <source>
        <dbReference type="ARBA" id="ARBA00023160"/>
    </source>
</evidence>
<dbReference type="GO" id="GO:0004312">
    <property type="term" value="F:fatty acid synthase activity"/>
    <property type="evidence" value="ECO:0007669"/>
    <property type="project" value="TreeGrafter"/>
</dbReference>
<organism evidence="12 13">
    <name type="scientific">Rhipicephalus microplus</name>
    <name type="common">Cattle tick</name>
    <name type="synonym">Boophilus microplus</name>
    <dbReference type="NCBI Taxonomy" id="6941"/>
    <lineage>
        <taxon>Eukaryota</taxon>
        <taxon>Metazoa</taxon>
        <taxon>Ecdysozoa</taxon>
        <taxon>Arthropoda</taxon>
        <taxon>Chelicerata</taxon>
        <taxon>Arachnida</taxon>
        <taxon>Acari</taxon>
        <taxon>Parasitiformes</taxon>
        <taxon>Ixodida</taxon>
        <taxon>Ixodoidea</taxon>
        <taxon>Ixodidae</taxon>
        <taxon>Rhipicephalinae</taxon>
        <taxon>Rhipicephalus</taxon>
        <taxon>Boophilus</taxon>
    </lineage>
</organism>
<keyword evidence="5" id="KW-0521">NADP</keyword>
<sequence length="349" mass="37908">MRAGVKDPSSLNPNISLGELGMDSLMGVEVKQTIERDYDVALSMQEIRQLTISRLREISGGASSGGSTKSDGTATPPESEVGVQRTPDIPVRSIEEMAAIYIQKLAEVQPKGPYHIVGYSFGATVAFEIAVQLQAAGASVASLTLLDGAPHYMAVHTAHHRSRFTGSKDEEESCALLRLPHAVPEHRLHRAGCNLDANSCVNHASGCTHVSVPEPPFENPGLLLTQVRKQMNQYPNWDAKQEAATDILLKAYPNVHPSRQDVATATRVFYEFLKAGSNYKPHAKFHGDVVLIKASRPRKMASQLPSDYGLSECCNGKVEVKEVEGLHENFILGEGAKKCAAIISHQVKH</sequence>
<evidence type="ECO:0000256" key="6">
    <source>
        <dbReference type="ARBA" id="ARBA00023002"/>
    </source>
</evidence>
<dbReference type="PROSITE" id="PS50075">
    <property type="entry name" value="CARRIER"/>
    <property type="match status" value="1"/>
</dbReference>
<evidence type="ECO:0000256" key="9">
    <source>
        <dbReference type="ARBA" id="ARBA00023268"/>
    </source>
</evidence>
<keyword evidence="4" id="KW-0276">Fatty acid metabolism</keyword>
<keyword evidence="7" id="KW-0443">Lipid metabolism</keyword>
<evidence type="ECO:0000259" key="11">
    <source>
        <dbReference type="PROSITE" id="PS50075"/>
    </source>
</evidence>
<dbReference type="PANTHER" id="PTHR43775:SF7">
    <property type="entry name" value="FATTY ACID SYNTHASE"/>
    <property type="match status" value="1"/>
</dbReference>
<gene>
    <name evidence="12" type="ORF">HPB51_000545</name>
</gene>
<dbReference type="EMBL" id="JABSTU010000002">
    <property type="protein sequence ID" value="KAH8036443.1"/>
    <property type="molecule type" value="Genomic_DNA"/>
</dbReference>
<proteinExistence type="predicted"/>
<dbReference type="InterPro" id="IPR050091">
    <property type="entry name" value="PKS_NRPS_Biosynth_Enz"/>
</dbReference>
<dbReference type="PANTHER" id="PTHR43775">
    <property type="entry name" value="FATTY ACID SYNTHASE"/>
    <property type="match status" value="1"/>
</dbReference>
<dbReference type="VEuPathDB" id="VectorBase:LOC119179527"/>
<dbReference type="GO" id="GO:0006633">
    <property type="term" value="P:fatty acid biosynthetic process"/>
    <property type="evidence" value="ECO:0007669"/>
    <property type="project" value="UniProtKB-KW"/>
</dbReference>
<evidence type="ECO:0000256" key="10">
    <source>
        <dbReference type="SAM" id="MobiDB-lite"/>
    </source>
</evidence>
<keyword evidence="6" id="KW-0560">Oxidoreductase</keyword>
<keyword evidence="9" id="KW-0511">Multifunctional enzyme</keyword>
<evidence type="ECO:0000256" key="4">
    <source>
        <dbReference type="ARBA" id="ARBA00022832"/>
    </source>
</evidence>
<feature type="compositionally biased region" description="Low complexity" evidence="10">
    <location>
        <begin position="59"/>
        <end position="75"/>
    </location>
</feature>
<dbReference type="GO" id="GO:0016491">
    <property type="term" value="F:oxidoreductase activity"/>
    <property type="evidence" value="ECO:0007669"/>
    <property type="project" value="UniProtKB-KW"/>
</dbReference>
<keyword evidence="2" id="KW-0596">Phosphopantetheine</keyword>
<reference evidence="12" key="1">
    <citation type="journal article" date="2020" name="Cell">
        <title>Large-Scale Comparative Analyses of Tick Genomes Elucidate Their Genetic Diversity and Vector Capacities.</title>
        <authorList>
            <consortium name="Tick Genome and Microbiome Consortium (TIGMIC)"/>
            <person name="Jia N."/>
            <person name="Wang J."/>
            <person name="Shi W."/>
            <person name="Du L."/>
            <person name="Sun Y."/>
            <person name="Zhan W."/>
            <person name="Jiang J.F."/>
            <person name="Wang Q."/>
            <person name="Zhang B."/>
            <person name="Ji P."/>
            <person name="Bell-Sakyi L."/>
            <person name="Cui X.M."/>
            <person name="Yuan T.T."/>
            <person name="Jiang B.G."/>
            <person name="Yang W.F."/>
            <person name="Lam T.T."/>
            <person name="Chang Q.C."/>
            <person name="Ding S.J."/>
            <person name="Wang X.J."/>
            <person name="Zhu J.G."/>
            <person name="Ruan X.D."/>
            <person name="Zhao L."/>
            <person name="Wei J.T."/>
            <person name="Ye R.Z."/>
            <person name="Que T.C."/>
            <person name="Du C.H."/>
            <person name="Zhou Y.H."/>
            <person name="Cheng J.X."/>
            <person name="Dai P.F."/>
            <person name="Guo W.B."/>
            <person name="Han X.H."/>
            <person name="Huang E.J."/>
            <person name="Li L.F."/>
            <person name="Wei W."/>
            <person name="Gao Y.C."/>
            <person name="Liu J.Z."/>
            <person name="Shao H.Z."/>
            <person name="Wang X."/>
            <person name="Wang C.C."/>
            <person name="Yang T.C."/>
            <person name="Huo Q.B."/>
            <person name="Li W."/>
            <person name="Chen H.Y."/>
            <person name="Chen S.E."/>
            <person name="Zhou L.G."/>
            <person name="Ni X.B."/>
            <person name="Tian J.H."/>
            <person name="Sheng Y."/>
            <person name="Liu T."/>
            <person name="Pan Y.S."/>
            <person name="Xia L.Y."/>
            <person name="Li J."/>
            <person name="Zhao F."/>
            <person name="Cao W.C."/>
        </authorList>
    </citation>
    <scope>NUCLEOTIDE SEQUENCE</scope>
    <source>
        <strain evidence="12">Rmic-2018</strain>
    </source>
</reference>
<evidence type="ECO:0000313" key="13">
    <source>
        <dbReference type="Proteomes" id="UP000821866"/>
    </source>
</evidence>
<name>A0A9J6EPM2_RHIMP</name>
<dbReference type="Gene3D" id="1.10.1200.10">
    <property type="entry name" value="ACP-like"/>
    <property type="match status" value="1"/>
</dbReference>
<dbReference type="EC" id="3.1.2.14" evidence="1"/>
<dbReference type="Gene3D" id="3.40.50.1820">
    <property type="entry name" value="alpha/beta hydrolase"/>
    <property type="match status" value="2"/>
</dbReference>
<dbReference type="SUPFAM" id="SSF47336">
    <property type="entry name" value="ACP-like"/>
    <property type="match status" value="1"/>
</dbReference>
<evidence type="ECO:0000256" key="2">
    <source>
        <dbReference type="ARBA" id="ARBA00022450"/>
    </source>
</evidence>
<dbReference type="InterPro" id="IPR036736">
    <property type="entry name" value="ACP-like_sf"/>
</dbReference>
<protein>
    <recommendedName>
        <fullName evidence="1">oleoyl-[acyl-carrier-protein] hydrolase</fullName>
        <ecNumber evidence="1">3.1.2.14</ecNumber>
    </recommendedName>
</protein>
<dbReference type="AlphaFoldDB" id="A0A9J6EPM2"/>
<dbReference type="InterPro" id="IPR009081">
    <property type="entry name" value="PP-bd_ACP"/>
</dbReference>
<evidence type="ECO:0000256" key="3">
    <source>
        <dbReference type="ARBA" id="ARBA00022516"/>
    </source>
</evidence>
<keyword evidence="8" id="KW-0275">Fatty acid biosynthesis</keyword>
<feature type="domain" description="Carrier" evidence="11">
    <location>
        <begin position="1"/>
        <end position="66"/>
    </location>
</feature>
<evidence type="ECO:0000256" key="7">
    <source>
        <dbReference type="ARBA" id="ARBA00023098"/>
    </source>
</evidence>
<keyword evidence="13" id="KW-1185">Reference proteome</keyword>
<reference evidence="12" key="2">
    <citation type="submission" date="2021-09" db="EMBL/GenBank/DDBJ databases">
        <authorList>
            <person name="Jia N."/>
            <person name="Wang J."/>
            <person name="Shi W."/>
            <person name="Du L."/>
            <person name="Sun Y."/>
            <person name="Zhan W."/>
            <person name="Jiang J."/>
            <person name="Wang Q."/>
            <person name="Zhang B."/>
            <person name="Ji P."/>
            <person name="Sakyi L.B."/>
            <person name="Cui X."/>
            <person name="Yuan T."/>
            <person name="Jiang B."/>
            <person name="Yang W."/>
            <person name="Lam T.T.-Y."/>
            <person name="Chang Q."/>
            <person name="Ding S."/>
            <person name="Wang X."/>
            <person name="Zhu J."/>
            <person name="Ruan X."/>
            <person name="Zhao L."/>
            <person name="Wei J."/>
            <person name="Que T."/>
            <person name="Du C."/>
            <person name="Cheng J."/>
            <person name="Dai P."/>
            <person name="Han X."/>
            <person name="Huang E."/>
            <person name="Gao Y."/>
            <person name="Liu J."/>
            <person name="Shao H."/>
            <person name="Ye R."/>
            <person name="Li L."/>
            <person name="Wei W."/>
            <person name="Wang X."/>
            <person name="Wang C."/>
            <person name="Huo Q."/>
            <person name="Li W."/>
            <person name="Guo W."/>
            <person name="Chen H."/>
            <person name="Chen S."/>
            <person name="Zhou L."/>
            <person name="Zhou L."/>
            <person name="Ni X."/>
            <person name="Tian J."/>
            <person name="Zhou Y."/>
            <person name="Sheng Y."/>
            <person name="Liu T."/>
            <person name="Pan Y."/>
            <person name="Xia L."/>
            <person name="Li J."/>
            <person name="Zhao F."/>
            <person name="Cao W."/>
        </authorList>
    </citation>
    <scope>NUCLEOTIDE SEQUENCE</scope>
    <source>
        <strain evidence="12">Rmic-2018</strain>
        <tissue evidence="12">Larvae</tissue>
    </source>
</reference>
<keyword evidence="3" id="KW-0444">Lipid biosynthesis</keyword>
<feature type="region of interest" description="Disordered" evidence="10">
    <location>
        <begin position="59"/>
        <end position="85"/>
    </location>
</feature>
<dbReference type="Pfam" id="PF00975">
    <property type="entry name" value="Thioesterase"/>
    <property type="match status" value="1"/>
</dbReference>
<dbReference type="GO" id="GO:0016297">
    <property type="term" value="F:fatty acyl-[ACP] hydrolase activity"/>
    <property type="evidence" value="ECO:0007669"/>
    <property type="project" value="UniProtKB-EC"/>
</dbReference>
<accession>A0A9J6EPM2</accession>
<dbReference type="InterPro" id="IPR029058">
    <property type="entry name" value="AB_hydrolase_fold"/>
</dbReference>